<gene>
    <name evidence="4" type="ORF">M431DRAFT_537005</name>
</gene>
<feature type="compositionally biased region" description="Basic residues" evidence="3">
    <location>
        <begin position="199"/>
        <end position="209"/>
    </location>
</feature>
<dbReference type="GO" id="GO:0045944">
    <property type="term" value="P:positive regulation of transcription by RNA polymerase II"/>
    <property type="evidence" value="ECO:0007669"/>
    <property type="project" value="TreeGrafter"/>
</dbReference>
<dbReference type="GeneID" id="36629578"/>
<evidence type="ECO:0000256" key="1">
    <source>
        <dbReference type="ARBA" id="ARBA00004123"/>
    </source>
</evidence>
<evidence type="ECO:0000256" key="2">
    <source>
        <dbReference type="ARBA" id="ARBA00023242"/>
    </source>
</evidence>
<keyword evidence="2" id="KW-0539">Nucleus</keyword>
<reference evidence="4 5" key="1">
    <citation type="submission" date="2016-07" db="EMBL/GenBank/DDBJ databases">
        <title>Multiple horizontal gene transfer events from other fungi enriched the ability of initially mycotrophic Trichoderma (Ascomycota) to feed on dead plant biomass.</title>
        <authorList>
            <consortium name="DOE Joint Genome Institute"/>
            <person name="Aerts A."/>
            <person name="Atanasova L."/>
            <person name="Chenthamara K."/>
            <person name="Zhang J."/>
            <person name="Grujic M."/>
            <person name="Henrissat B."/>
            <person name="Kuo A."/>
            <person name="Salamov A."/>
            <person name="Lipzen A."/>
            <person name="Labutti K."/>
            <person name="Barry K."/>
            <person name="Miao Y."/>
            <person name="Rahimi M.J."/>
            <person name="Shen Q."/>
            <person name="Grigoriev I.V."/>
            <person name="Kubicek C.P."/>
            <person name="Druzhinina I.S."/>
        </authorList>
    </citation>
    <scope>NUCLEOTIDE SEQUENCE [LARGE SCALE GENOMIC DNA]</scope>
    <source>
        <strain evidence="4 5">CBS 226.95</strain>
    </source>
</reference>
<protein>
    <recommendedName>
        <fullName evidence="6">Zn(2)-C6 fungal-type domain-containing protein</fullName>
    </recommendedName>
</protein>
<sequence>MARRVRKTPWSRTGCSTCKRRRKKCESPSAISISSGRRGMCLGAVWTRVRETRQKTETPGSERETTETMDLTDAENCRCQTCLRLGLECVQFDIFCPINVVTPTRESRPSRAVTDADPEPDPEESNHSSPASTSSGSSGGTADDAESSSEPAEWQSVSSSSSALVPSTARRRLSQSSSSSRSSQSQYESQFQLQSSPHQHQHHQHHHQVALRTRGGSRDERPMPSLSAFSYLSTSEYFFLQYYLERLSNVLVNANSFVNPLKQLILPRIASSNLLLDAICATAAVHRSSANDVDRSEYSTMATRYYVRVLSAVRDLIPRVTNSSSGASGSGSSSRRRELITDGRESSPVESESSGDYGNSNSNGKGKIKNKNKRKVIIEDKDTAEMAILASIFLCKYEIIKDGVENWRFHLRGIESLCQSLDAEQQASMSNTLAYVRSFMSYHKNIARVTEYAPHFREEEFEHEPFEIGTLFPVDPYMGFSQSLIILLGRVNDLLVINIRDEPYKVKAEVEEILSLLARRSWSADRFAIPEGMGPSTIENSSHIAEAYRCAVIACIHAALEILAERERDGAIYSPLEPMEELSLQSQLQSTIPIPISIPIPIDWASLHALLPLEKAEALTDCLAAVARVPLGCPEEAGLLPLLFIVACETNRQDQAKEALLRVEALGSHIGLGNVRCASLLLKEVWVKKSVQKDFHDWRGLLAKVKWDLIIT</sequence>
<feature type="compositionally biased region" description="Low complexity" evidence="3">
    <location>
        <begin position="127"/>
        <end position="167"/>
    </location>
</feature>
<evidence type="ECO:0000256" key="3">
    <source>
        <dbReference type="SAM" id="MobiDB-lite"/>
    </source>
</evidence>
<feature type="compositionally biased region" description="Low complexity" evidence="3">
    <location>
        <begin position="351"/>
        <end position="365"/>
    </location>
</feature>
<dbReference type="EMBL" id="KZ679675">
    <property type="protein sequence ID" value="PTB60239.1"/>
    <property type="molecule type" value="Genomic_DNA"/>
</dbReference>
<comment type="subcellular location">
    <subcellularLocation>
        <location evidence="1">Nucleus</location>
    </subcellularLocation>
</comment>
<dbReference type="GO" id="GO:0003700">
    <property type="term" value="F:DNA-binding transcription factor activity"/>
    <property type="evidence" value="ECO:0007669"/>
    <property type="project" value="TreeGrafter"/>
</dbReference>
<dbReference type="Proteomes" id="UP000241690">
    <property type="component" value="Unassembled WGS sequence"/>
</dbReference>
<dbReference type="GO" id="GO:0000976">
    <property type="term" value="F:transcription cis-regulatory region binding"/>
    <property type="evidence" value="ECO:0007669"/>
    <property type="project" value="TreeGrafter"/>
</dbReference>
<dbReference type="PANTHER" id="PTHR37534">
    <property type="entry name" value="TRANSCRIPTIONAL ACTIVATOR PROTEIN UGA3"/>
    <property type="match status" value="1"/>
</dbReference>
<evidence type="ECO:0000313" key="5">
    <source>
        <dbReference type="Proteomes" id="UP000241690"/>
    </source>
</evidence>
<feature type="compositionally biased region" description="Low complexity" evidence="3">
    <location>
        <begin position="323"/>
        <end position="333"/>
    </location>
</feature>
<feature type="region of interest" description="Disordered" evidence="3">
    <location>
        <begin position="321"/>
        <end position="370"/>
    </location>
</feature>
<feature type="compositionally biased region" description="Basic and acidic residues" evidence="3">
    <location>
        <begin position="335"/>
        <end position="347"/>
    </location>
</feature>
<organism evidence="4 5">
    <name type="scientific">Trichoderma harzianum CBS 226.95</name>
    <dbReference type="NCBI Taxonomy" id="983964"/>
    <lineage>
        <taxon>Eukaryota</taxon>
        <taxon>Fungi</taxon>
        <taxon>Dikarya</taxon>
        <taxon>Ascomycota</taxon>
        <taxon>Pezizomycotina</taxon>
        <taxon>Sordariomycetes</taxon>
        <taxon>Hypocreomycetidae</taxon>
        <taxon>Hypocreales</taxon>
        <taxon>Hypocreaceae</taxon>
        <taxon>Trichoderma</taxon>
    </lineage>
</organism>
<keyword evidence="5" id="KW-1185">Reference proteome</keyword>
<name>A0A2T4AT76_TRIHA</name>
<dbReference type="RefSeq" id="XP_024779916.1">
    <property type="nucleotide sequence ID" value="XM_024921009.1"/>
</dbReference>
<dbReference type="Pfam" id="PF11951">
    <property type="entry name" value="Fungal_trans_2"/>
    <property type="match status" value="1"/>
</dbReference>
<feature type="compositionally biased region" description="Low complexity" evidence="3">
    <location>
        <begin position="174"/>
        <end position="198"/>
    </location>
</feature>
<proteinExistence type="predicted"/>
<feature type="region of interest" description="Disordered" evidence="3">
    <location>
        <begin position="104"/>
        <end position="223"/>
    </location>
</feature>
<evidence type="ECO:0008006" key="6">
    <source>
        <dbReference type="Google" id="ProtNLM"/>
    </source>
</evidence>
<dbReference type="GO" id="GO:0005634">
    <property type="term" value="C:nucleus"/>
    <property type="evidence" value="ECO:0007669"/>
    <property type="project" value="UniProtKB-SubCell"/>
</dbReference>
<accession>A0A2T4AT76</accession>
<evidence type="ECO:0000313" key="4">
    <source>
        <dbReference type="EMBL" id="PTB60239.1"/>
    </source>
</evidence>
<dbReference type="InterPro" id="IPR021858">
    <property type="entry name" value="Fun_TF"/>
</dbReference>
<dbReference type="AlphaFoldDB" id="A0A2T4AT76"/>
<dbReference type="PANTHER" id="PTHR37534:SF49">
    <property type="entry name" value="LYSINE BIOSYNTHESIS REGULATORY PROTEIN LYS14"/>
    <property type="match status" value="1"/>
</dbReference>